<name>A0A939T614_9ACTN</name>
<gene>
    <name evidence="2" type="ORF">J4573_24250</name>
</gene>
<feature type="domain" description="HTH marR-type" evidence="1">
    <location>
        <begin position="15"/>
        <end position="64"/>
    </location>
</feature>
<dbReference type="Proteomes" id="UP000669179">
    <property type="component" value="Unassembled WGS sequence"/>
</dbReference>
<comment type="caution">
    <text evidence="2">The sequence shown here is derived from an EMBL/GenBank/DDBJ whole genome shotgun (WGS) entry which is preliminary data.</text>
</comment>
<accession>A0A939T614</accession>
<proteinExistence type="predicted"/>
<dbReference type="GO" id="GO:0003700">
    <property type="term" value="F:DNA-binding transcription factor activity"/>
    <property type="evidence" value="ECO:0007669"/>
    <property type="project" value="InterPro"/>
</dbReference>
<evidence type="ECO:0000313" key="3">
    <source>
        <dbReference type="Proteomes" id="UP000669179"/>
    </source>
</evidence>
<dbReference type="RefSeq" id="WP_208258128.1">
    <property type="nucleotide sequence ID" value="NZ_JAGEOJ010000010.1"/>
</dbReference>
<reference evidence="2" key="1">
    <citation type="submission" date="2021-03" db="EMBL/GenBank/DDBJ databases">
        <authorList>
            <person name="Kanchanasin P."/>
            <person name="Saeng-In P."/>
            <person name="Phongsopitanun W."/>
            <person name="Yuki M."/>
            <person name="Kudo T."/>
            <person name="Ohkuma M."/>
            <person name="Tanasupawat S."/>
        </authorList>
    </citation>
    <scope>NUCLEOTIDE SEQUENCE</scope>
    <source>
        <strain evidence="2">GKU 128</strain>
    </source>
</reference>
<dbReference type="SUPFAM" id="SSF81301">
    <property type="entry name" value="Nucleotidyltransferase"/>
    <property type="match status" value="1"/>
</dbReference>
<dbReference type="Pfam" id="PF01047">
    <property type="entry name" value="MarR"/>
    <property type="match status" value="1"/>
</dbReference>
<dbReference type="AlphaFoldDB" id="A0A939T614"/>
<dbReference type="InterPro" id="IPR043519">
    <property type="entry name" value="NT_sf"/>
</dbReference>
<dbReference type="Gene3D" id="1.10.10.10">
    <property type="entry name" value="Winged helix-like DNA-binding domain superfamily/Winged helix DNA-binding domain"/>
    <property type="match status" value="1"/>
</dbReference>
<dbReference type="CDD" id="cd00090">
    <property type="entry name" value="HTH_ARSR"/>
    <property type="match status" value="1"/>
</dbReference>
<dbReference type="InterPro" id="IPR000835">
    <property type="entry name" value="HTH_MarR-typ"/>
</dbReference>
<dbReference type="InterPro" id="IPR036390">
    <property type="entry name" value="WH_DNA-bd_sf"/>
</dbReference>
<protein>
    <submittedName>
        <fullName evidence="2">Winged helix-turn-helix transcriptional regulator</fullName>
    </submittedName>
</protein>
<dbReference type="EMBL" id="JAGEOJ010000010">
    <property type="protein sequence ID" value="MBO2450234.1"/>
    <property type="molecule type" value="Genomic_DNA"/>
</dbReference>
<organism evidence="2 3">
    <name type="scientific">Actinomadura barringtoniae</name>
    <dbReference type="NCBI Taxonomy" id="1427535"/>
    <lineage>
        <taxon>Bacteria</taxon>
        <taxon>Bacillati</taxon>
        <taxon>Actinomycetota</taxon>
        <taxon>Actinomycetes</taxon>
        <taxon>Streptosporangiales</taxon>
        <taxon>Thermomonosporaceae</taxon>
        <taxon>Actinomadura</taxon>
    </lineage>
</organism>
<dbReference type="SUPFAM" id="SSF46785">
    <property type="entry name" value="Winged helix' DNA-binding domain"/>
    <property type="match status" value="1"/>
</dbReference>
<evidence type="ECO:0000313" key="2">
    <source>
        <dbReference type="EMBL" id="MBO2450234.1"/>
    </source>
</evidence>
<dbReference type="InterPro" id="IPR036388">
    <property type="entry name" value="WH-like_DNA-bd_sf"/>
</dbReference>
<sequence length="195" mass="21516">MRSEAPALLPIFRSRGQARLLTLLFLHPDQEYTLSDLARRLQMSLSTVHGEVTRLEDAELITSRPVGRARLLRANQANRLTAPLTHLLTLTFGPQEAVGKEFAGLNAQAVLIFGSWARRYEGEPGPPPNDVDVLVLGDVDRAAVYEAAERAQARLDLQVNPVVRPADRWDSAAADPLVNQIMESPYVIAYGDLPE</sequence>
<keyword evidence="3" id="KW-1185">Reference proteome</keyword>
<evidence type="ECO:0000259" key="1">
    <source>
        <dbReference type="Pfam" id="PF01047"/>
    </source>
</evidence>
<dbReference type="InterPro" id="IPR011991">
    <property type="entry name" value="ArsR-like_HTH"/>
</dbReference>